<name>A0A0P1B9M1_9BASI</name>
<keyword evidence="2" id="KW-1185">Reference proteome</keyword>
<protein>
    <submittedName>
        <fullName evidence="1">Uncharacterized protein</fullName>
    </submittedName>
</protein>
<sequence>MSCSVSCLWSSDQEARKMWCRQSISPSMPSDPASTLAKKLRGFHLVRFVIHTQAHRLYVSAYDCIVDFHHVKVLYSSSSKSEMRIPSSSKKFAQHAGPHFNPQNLCFAKYDDAPPACLL</sequence>
<dbReference type="OrthoDB" id="10621640at2759"/>
<evidence type="ECO:0000313" key="1">
    <source>
        <dbReference type="EMBL" id="CEH11691.1"/>
    </source>
</evidence>
<accession>A0A0P1B9M1</accession>
<evidence type="ECO:0000313" key="2">
    <source>
        <dbReference type="Proteomes" id="UP000054845"/>
    </source>
</evidence>
<dbReference type="AlphaFoldDB" id="A0A0P1B9M1"/>
<dbReference type="EMBL" id="CCYA01000065">
    <property type="protein sequence ID" value="CEH11691.1"/>
    <property type="molecule type" value="Genomic_DNA"/>
</dbReference>
<proteinExistence type="predicted"/>
<organism evidence="1 2">
    <name type="scientific">Ceraceosorus bombacis</name>
    <dbReference type="NCBI Taxonomy" id="401625"/>
    <lineage>
        <taxon>Eukaryota</taxon>
        <taxon>Fungi</taxon>
        <taxon>Dikarya</taxon>
        <taxon>Basidiomycota</taxon>
        <taxon>Ustilaginomycotina</taxon>
        <taxon>Exobasidiomycetes</taxon>
        <taxon>Ceraceosorales</taxon>
        <taxon>Ceraceosoraceae</taxon>
        <taxon>Ceraceosorus</taxon>
    </lineage>
</organism>
<dbReference type="Proteomes" id="UP000054845">
    <property type="component" value="Unassembled WGS sequence"/>
</dbReference>
<reference evidence="1 2" key="1">
    <citation type="submission" date="2014-09" db="EMBL/GenBank/DDBJ databases">
        <authorList>
            <person name="Magalhaes I.L.F."/>
            <person name="Oliveira U."/>
            <person name="Santos F.R."/>
            <person name="Vidigal T.H.D.A."/>
            <person name="Brescovit A.D."/>
            <person name="Santos A.J."/>
        </authorList>
    </citation>
    <scope>NUCLEOTIDE SEQUENCE [LARGE SCALE GENOMIC DNA]</scope>
</reference>